<dbReference type="InterPro" id="IPR029052">
    <property type="entry name" value="Metallo-depent_PP-like"/>
</dbReference>
<dbReference type="InterPro" id="IPR006186">
    <property type="entry name" value="Ser/Thr-sp_prot-phosphatase"/>
</dbReference>
<dbReference type="EMBL" id="PVNK01000285">
    <property type="protein sequence ID" value="PRP90324.1"/>
    <property type="molecule type" value="Genomic_DNA"/>
</dbReference>
<proteinExistence type="predicted"/>
<dbReference type="SUPFAM" id="SSF158682">
    <property type="entry name" value="TerB-like"/>
    <property type="match status" value="1"/>
</dbReference>
<dbReference type="InterPro" id="IPR004843">
    <property type="entry name" value="Calcineurin-like_PHP"/>
</dbReference>
<comment type="caution">
    <text evidence="2">The sequence shown here is derived from an EMBL/GenBank/DDBJ whole genome shotgun (WGS) entry which is preliminary data.</text>
</comment>
<dbReference type="Proteomes" id="UP000237968">
    <property type="component" value="Unassembled WGS sequence"/>
</dbReference>
<dbReference type="PANTHER" id="PTHR11668:SF496">
    <property type="entry name" value="SERINE_THREONINE-PROTEIN PHOSPHATASE"/>
    <property type="match status" value="1"/>
</dbReference>
<dbReference type="InterPro" id="IPR050341">
    <property type="entry name" value="PP1_catalytic_subunit"/>
</dbReference>
<dbReference type="PANTHER" id="PTHR11668">
    <property type="entry name" value="SERINE/THREONINE PROTEIN PHOSPHATASE"/>
    <property type="match status" value="1"/>
</dbReference>
<accession>A0A2S9XBT2</accession>
<name>A0A2S9XBT2_9BACT</name>
<gene>
    <name evidence="2" type="ORF">ENSA5_65710</name>
</gene>
<dbReference type="OrthoDB" id="9807890at2"/>
<evidence type="ECO:0000313" key="2">
    <source>
        <dbReference type="EMBL" id="PRP90324.1"/>
    </source>
</evidence>
<feature type="domain" description="Serine/threonine specific protein phosphatases" evidence="1">
    <location>
        <begin position="343"/>
        <end position="348"/>
    </location>
</feature>
<dbReference type="SMART" id="SM00156">
    <property type="entry name" value="PP2Ac"/>
    <property type="match status" value="1"/>
</dbReference>
<dbReference type="PROSITE" id="PS00125">
    <property type="entry name" value="SER_THR_PHOSPHATASE"/>
    <property type="match status" value="1"/>
</dbReference>
<reference evidence="2 3" key="1">
    <citation type="submission" date="2018-03" db="EMBL/GenBank/DDBJ databases">
        <title>Draft Genome Sequences of the Obligatory Marine Myxobacteria Enhygromyxa salina SWB005.</title>
        <authorList>
            <person name="Poehlein A."/>
            <person name="Moghaddam J.A."/>
            <person name="Harms H."/>
            <person name="Alanjari M."/>
            <person name="Koenig G.M."/>
            <person name="Daniel R."/>
            <person name="Schaeberle T.F."/>
        </authorList>
    </citation>
    <scope>NUCLEOTIDE SEQUENCE [LARGE SCALE GENOMIC DNA]</scope>
    <source>
        <strain evidence="2 3">SWB005</strain>
    </source>
</reference>
<organism evidence="2 3">
    <name type="scientific">Enhygromyxa salina</name>
    <dbReference type="NCBI Taxonomy" id="215803"/>
    <lineage>
        <taxon>Bacteria</taxon>
        <taxon>Pseudomonadati</taxon>
        <taxon>Myxococcota</taxon>
        <taxon>Polyangia</taxon>
        <taxon>Nannocystales</taxon>
        <taxon>Nannocystaceae</taxon>
        <taxon>Enhygromyxa</taxon>
    </lineage>
</organism>
<dbReference type="PRINTS" id="PR00114">
    <property type="entry name" value="STPHPHTASE"/>
</dbReference>
<dbReference type="SUPFAM" id="SSF56300">
    <property type="entry name" value="Metallo-dependent phosphatases"/>
    <property type="match status" value="1"/>
</dbReference>
<dbReference type="CDD" id="cd00144">
    <property type="entry name" value="MPP_PPP_family"/>
    <property type="match status" value="1"/>
</dbReference>
<keyword evidence="3" id="KW-1185">Reference proteome</keyword>
<dbReference type="InterPro" id="IPR029024">
    <property type="entry name" value="TerB-like"/>
</dbReference>
<dbReference type="Pfam" id="PF00149">
    <property type="entry name" value="Metallophos"/>
    <property type="match status" value="1"/>
</dbReference>
<dbReference type="GO" id="GO:0016787">
    <property type="term" value="F:hydrolase activity"/>
    <property type="evidence" value="ECO:0007669"/>
    <property type="project" value="InterPro"/>
</dbReference>
<protein>
    <submittedName>
        <fullName evidence="2">Diadenosine tetraphosphatase</fullName>
    </submittedName>
</protein>
<dbReference type="AlphaFoldDB" id="A0A2S9XBT2"/>
<dbReference type="Gene3D" id="1.10.3680.10">
    <property type="entry name" value="TerB-like"/>
    <property type="match status" value="1"/>
</dbReference>
<sequence length="560" mass="64369">MIKLSLDPRIAEQQIEAIIFYLTTCGYIDNEFDLSEKAFVRAYLRKVVTERIDSRKSDELSPEARYEAIEREHEHYVEVFQQIDREVKELFTEAVADGEDVGEFVKAKLKLRAFEMFKDLDEQNREALLGVVDEFINADGVVHPEEVKFRNELAALLDQDPMVGDEDVVGDEIELQQPISIEPRTENHPFFTSFEHHYSANPSKIRKQIDADVAVLDQAQAYWNKERERSLGKLASASSVDDFEFGAAPFLDGHVHVVPPSDRDFEMIVLGDLHGCYSNLKAALMQADFMDKVKRFRADPANNPEIKLVLLGDYIDRGRFSYNGILRTVLKLFLTVPEHVYVLRGNHEYYIEYQGRVYGGVRPAEAINSLVNHVPDEIFERYLKFFDSMPNMLIHDRMLFVHAGIPRDALIRERWQGMSTLNDPDIRFQMLWSDPSRAEVIPEDLQAASARFPFGRKQFRSFMGKLGCNLLVRGHEKVNAGFKSVYRDDDIRLLTVFSAGGIDNDDIPPDSNYRDVRPMALTIKRTQGEITATPWAIDYSRYQSPELNAFKERAPEIDIP</sequence>
<evidence type="ECO:0000313" key="3">
    <source>
        <dbReference type="Proteomes" id="UP000237968"/>
    </source>
</evidence>
<dbReference type="RefSeq" id="WP_106395728.1">
    <property type="nucleotide sequence ID" value="NZ_PVNK01000285.1"/>
</dbReference>
<evidence type="ECO:0000259" key="1">
    <source>
        <dbReference type="PROSITE" id="PS00125"/>
    </source>
</evidence>
<dbReference type="Gene3D" id="3.60.21.10">
    <property type="match status" value="1"/>
</dbReference>